<comment type="caution">
    <text evidence="1">The sequence shown here is derived from an EMBL/GenBank/DDBJ whole genome shotgun (WGS) entry which is preliminary data.</text>
</comment>
<accession>A0ABS6GU44</accession>
<keyword evidence="2" id="KW-1185">Reference proteome</keyword>
<dbReference type="RefSeq" id="WP_216683200.1">
    <property type="nucleotide sequence ID" value="NZ_JAHLZN010000001.1"/>
</dbReference>
<dbReference type="Pfam" id="PF00657">
    <property type="entry name" value="Lipase_GDSL"/>
    <property type="match status" value="1"/>
</dbReference>
<dbReference type="Proteomes" id="UP000770161">
    <property type="component" value="Unassembled WGS sequence"/>
</dbReference>
<evidence type="ECO:0000313" key="1">
    <source>
        <dbReference type="EMBL" id="MBU6112554.1"/>
    </source>
</evidence>
<dbReference type="PANTHER" id="PTHR30383">
    <property type="entry name" value="THIOESTERASE 1/PROTEASE 1/LYSOPHOSPHOLIPASE L1"/>
    <property type="match status" value="1"/>
</dbReference>
<evidence type="ECO:0000313" key="2">
    <source>
        <dbReference type="Proteomes" id="UP000770161"/>
    </source>
</evidence>
<evidence type="ECO:0008006" key="3">
    <source>
        <dbReference type="Google" id="ProtNLM"/>
    </source>
</evidence>
<dbReference type="InterPro" id="IPR051532">
    <property type="entry name" value="Ester_Hydrolysis_Enzymes"/>
</dbReference>
<protein>
    <recommendedName>
        <fullName evidence="3">SGNH hydrolase-type esterase domain-containing protein</fullName>
    </recommendedName>
</protein>
<sequence length="278" mass="31428">MSEINHRYLMDKEGDNYFPITHTDAVIGIENIARANPLEGKKIVMFGDSITELGDYPELVGHSLGSSIVKGGFYGCRMAYHPNNTYMNNQSMQKMSEYIKRKDFSELVQSTEEYFNNGGRDYRTQAKNLNNVDWDSIDIITVLFGVNDFTNVSSIGSNTDTTGSTFKGSINKIIKNISETLPKVRIIFITPMFMSRIYSKNGENSDDNPNKNGVYFKEYVNAIVEVSKLNHVVSINLNDLSGVNRYNSDIYLVDGKHPSSYGYSHIARIISNQIELLY</sequence>
<gene>
    <name evidence="1" type="ORF">KQ656_01215</name>
</gene>
<dbReference type="EMBL" id="JAHLZN010000001">
    <property type="protein sequence ID" value="MBU6112554.1"/>
    <property type="molecule type" value="Genomic_DNA"/>
</dbReference>
<organism evidence="1 2">
    <name type="scientific">Mammaliicoccus lentus</name>
    <name type="common">Staphylococcus lentus</name>
    <dbReference type="NCBI Taxonomy" id="42858"/>
    <lineage>
        <taxon>Bacteria</taxon>
        <taxon>Bacillati</taxon>
        <taxon>Bacillota</taxon>
        <taxon>Bacilli</taxon>
        <taxon>Bacillales</taxon>
        <taxon>Staphylococcaceae</taxon>
        <taxon>Mammaliicoccus</taxon>
    </lineage>
</organism>
<name>A0ABS6GU44_MAMLE</name>
<dbReference type="PANTHER" id="PTHR30383:SF5">
    <property type="entry name" value="SGNH HYDROLASE-TYPE ESTERASE DOMAIN-CONTAINING PROTEIN"/>
    <property type="match status" value="1"/>
</dbReference>
<proteinExistence type="predicted"/>
<dbReference type="InterPro" id="IPR001087">
    <property type="entry name" value="GDSL"/>
</dbReference>
<reference evidence="1 2" key="1">
    <citation type="submission" date="2021-06" db="EMBL/GenBank/DDBJ databases">
        <title>Staphylococcus lentus K169 genome sequencing.</title>
        <authorList>
            <person name="Sundareshan S."/>
            <person name="Akhila D.S."/>
            <person name="Prachi D."/>
            <person name="Sivakumar R."/>
            <person name="Rajendhran J."/>
            <person name="Isloor S."/>
            <person name="Hegde N.R."/>
        </authorList>
    </citation>
    <scope>NUCLEOTIDE SEQUENCE [LARGE SCALE GENOMIC DNA]</scope>
    <source>
        <strain evidence="1 2">K169</strain>
    </source>
</reference>